<evidence type="ECO:0000259" key="1">
    <source>
        <dbReference type="Pfam" id="PF18367"/>
    </source>
</evidence>
<feature type="domain" description="DNA-binding protein Rv2175c wHTH" evidence="2">
    <location>
        <begin position="16"/>
        <end position="60"/>
    </location>
</feature>
<feature type="domain" description="Rv2175c C-terminal" evidence="1">
    <location>
        <begin position="68"/>
        <end position="121"/>
    </location>
</feature>
<organism evidence="3 4">
    <name type="scientific">Rothia kristinae</name>
    <dbReference type="NCBI Taxonomy" id="37923"/>
    <lineage>
        <taxon>Bacteria</taxon>
        <taxon>Bacillati</taxon>
        <taxon>Actinomycetota</taxon>
        <taxon>Actinomycetes</taxon>
        <taxon>Micrococcales</taxon>
        <taxon>Micrococcaceae</taxon>
        <taxon>Rothia</taxon>
    </lineage>
</organism>
<evidence type="ECO:0000313" key="3">
    <source>
        <dbReference type="EMBL" id="OIJ37042.1"/>
    </source>
</evidence>
<dbReference type="InterPro" id="IPR048576">
    <property type="entry name" value="Rv2175c_wHTH"/>
</dbReference>
<accession>A0A1S2N2R1</accession>
<keyword evidence="3" id="KW-0238">DNA-binding</keyword>
<evidence type="ECO:0000313" key="4">
    <source>
        <dbReference type="Proteomes" id="UP000179540"/>
    </source>
</evidence>
<dbReference type="GO" id="GO:0003677">
    <property type="term" value="F:DNA binding"/>
    <property type="evidence" value="ECO:0007669"/>
    <property type="project" value="UniProtKB-KW"/>
</dbReference>
<name>A0A1S2N2R1_9MICC</name>
<dbReference type="Pfam" id="PF21531">
    <property type="entry name" value="Rv2175c_wHTH"/>
    <property type="match status" value="1"/>
</dbReference>
<dbReference type="AlphaFoldDB" id="A0A1S2N2R1"/>
<dbReference type="OrthoDB" id="3784042at2"/>
<dbReference type="EMBL" id="MODZ01000001">
    <property type="protein sequence ID" value="OIJ37042.1"/>
    <property type="molecule type" value="Genomic_DNA"/>
</dbReference>
<gene>
    <name evidence="3" type="ORF">BK826_01115</name>
</gene>
<reference evidence="3 4" key="1">
    <citation type="submission" date="2016-10" db="EMBL/GenBank/DDBJ databases">
        <title>Draft genome sequence of strain LCT isolated from the Shenzhou X spacecraft of China.</title>
        <authorList>
            <person name="Huang B."/>
        </authorList>
    </citation>
    <scope>NUCLEOTIDE SEQUENCE [LARGE SCALE GENOMIC DNA]</scope>
    <source>
        <strain evidence="3 4">LCT-H5</strain>
    </source>
</reference>
<dbReference type="InterPro" id="IPR041098">
    <property type="entry name" value="Rv2175c_C"/>
</dbReference>
<protein>
    <submittedName>
        <fullName evidence="3">DNA-binding protein</fullName>
    </submittedName>
</protein>
<dbReference type="Proteomes" id="UP000179540">
    <property type="component" value="Unassembled WGS sequence"/>
</dbReference>
<dbReference type="RefSeq" id="WP_075513962.1">
    <property type="nucleotide sequence ID" value="NZ_JAQDNX010000001.1"/>
</dbReference>
<proteinExistence type="predicted"/>
<dbReference type="Pfam" id="PF18367">
    <property type="entry name" value="Rv2175c_C"/>
    <property type="match status" value="1"/>
</dbReference>
<sequence>MTSTENTENLFDLVGQWLSLPDVAETLDLKVTRVHALISEGALIAVRDAEGVRRIPALFLREDRVLEPLKGTLTVLRDAGFDDAEAIRWLWTEDDSLPGRPIDALREGRKTEIRRRAQALAW</sequence>
<evidence type="ECO:0000259" key="2">
    <source>
        <dbReference type="Pfam" id="PF21531"/>
    </source>
</evidence>
<comment type="caution">
    <text evidence="3">The sequence shown here is derived from an EMBL/GenBank/DDBJ whole genome shotgun (WGS) entry which is preliminary data.</text>
</comment>